<evidence type="ECO:0000256" key="2">
    <source>
        <dbReference type="ARBA" id="ARBA00022431"/>
    </source>
</evidence>
<dbReference type="InterPro" id="IPR013607">
    <property type="entry name" value="Phospholipase_A2-like"/>
</dbReference>
<dbReference type="GO" id="GO:0039615">
    <property type="term" value="C:T=1 icosahedral viral capsid"/>
    <property type="evidence" value="ECO:0007669"/>
    <property type="project" value="UniProtKB-KW"/>
</dbReference>
<name>A0A8A4XCD5_9VIRU</name>
<dbReference type="GO" id="GO:0005198">
    <property type="term" value="F:structural molecule activity"/>
    <property type="evidence" value="ECO:0007669"/>
    <property type="project" value="InterPro"/>
</dbReference>
<sequence length="687" mass="75676">MGNKYIYQIDCVFISMPLYPGHKYLGPGNSVNNGDPVDRDDLIAEEHDRAYADGETDSDVRAADRVAIGNFAEDYIHNFNPHSAVGGLGLAAKYIGESVLGVQYGSNAKTAPQRNNRDHPYYQPLLGRGYRAGDFSDSQSSGSSQESNPGRPQTVEAQIHEPPRPRINVLDNQQVVPPKRTAAEVGEASSSQVEEPPSKKSAFPPAYRAADLLNNFQDTQSSQVSSSMDMDQSGGDAMKSMRAGSGPGMGSSGAAAISAPSTINCPKDHGIPFKHTFHKSYRWVVPACLTTQTDQLHATTGNLQGYSGRYIKIGSSVAFDMAQVFQYLSPGEYLYFCTNASKFIAKSGNLDVYTLGVRAPYSTNTSNIEVANANLQAQIMDLTPIQHDFPVQNLADDNYVEKITGNQHTNVTPGETSAKFENISARLETRVLRQRAVVADYMTVNTTGVQDTPWAISLRNAPMSDFSVLPYIRKSINGSNMLGHAFNHKVEFNGLQNYMVGDERTRLTIEGDGSGTIPLARTLQHAEVQIPQNPMSQPGGNSVHHKPAGFLEYEYATMIGYNHKERMENPKERYAIYAIYNIRNIMNDLENDTGNEAYNSIVDLNWEIITTFSGTFEGEIYTPMYYGLSGYNPGYRFHIDEVRTVTGDPRRVLRPLHTHLLPNLASVDAVLLTEGNYSRPKDKNTAT</sequence>
<protein>
    <submittedName>
        <fullName evidence="7">Structural protein</fullName>
    </submittedName>
</protein>
<keyword evidence="2" id="KW-1140">T=1 icosahedral capsid protein</keyword>
<evidence type="ECO:0000313" key="7">
    <source>
        <dbReference type="EMBL" id="QTE03787.1"/>
    </source>
</evidence>
<evidence type="ECO:0000256" key="3">
    <source>
        <dbReference type="ARBA" id="ARBA00022561"/>
    </source>
</evidence>
<evidence type="ECO:0000256" key="5">
    <source>
        <dbReference type="SAM" id="MobiDB-lite"/>
    </source>
</evidence>
<dbReference type="SUPFAM" id="SSF88645">
    <property type="entry name" value="ssDNA viruses"/>
    <property type="match status" value="1"/>
</dbReference>
<evidence type="ECO:0000256" key="1">
    <source>
        <dbReference type="ARBA" id="ARBA00004328"/>
    </source>
</evidence>
<feature type="domain" description="Phospholipase A2-like" evidence="6">
    <location>
        <begin position="20"/>
        <end position="53"/>
    </location>
</feature>
<dbReference type="EMBL" id="MW046413">
    <property type="protein sequence ID" value="QTE03787.1"/>
    <property type="molecule type" value="Genomic_DNA"/>
</dbReference>
<evidence type="ECO:0000256" key="4">
    <source>
        <dbReference type="ARBA" id="ARBA00022844"/>
    </source>
</evidence>
<feature type="compositionally biased region" description="Low complexity" evidence="5">
    <location>
        <begin position="133"/>
        <end position="147"/>
    </location>
</feature>
<dbReference type="Pfam" id="PF08398">
    <property type="entry name" value="Phospholip_A2_4"/>
    <property type="match status" value="1"/>
</dbReference>
<feature type="compositionally biased region" description="Low complexity" evidence="5">
    <location>
        <begin position="219"/>
        <end position="236"/>
    </location>
</feature>
<reference evidence="7" key="1">
    <citation type="submission" date="2020-09" db="EMBL/GenBank/DDBJ databases">
        <title>Parvovirus dark matter in the feces of wild birds.</title>
        <authorList>
            <person name="Dai Z."/>
            <person name="Yang S."/>
            <person name="Zhang W."/>
        </authorList>
    </citation>
    <scope>NUCLEOTIDE SEQUENCE</scope>
    <source>
        <strain evidence="7">Bfb129par01</strain>
    </source>
</reference>
<comment type="subcellular location">
    <subcellularLocation>
        <location evidence="1">Virion</location>
    </subcellularLocation>
</comment>
<accession>A0A8A4XCD5</accession>
<feature type="region of interest" description="Disordered" evidence="5">
    <location>
        <begin position="108"/>
        <end position="202"/>
    </location>
</feature>
<feature type="region of interest" description="Disordered" evidence="5">
    <location>
        <begin position="219"/>
        <end position="238"/>
    </location>
</feature>
<evidence type="ECO:0000259" key="6">
    <source>
        <dbReference type="Pfam" id="PF08398"/>
    </source>
</evidence>
<proteinExistence type="predicted"/>
<keyword evidence="3" id="KW-0167">Capsid protein</keyword>
<keyword evidence="4" id="KW-0946">Virion</keyword>
<organism evidence="7">
    <name type="scientific">Emberiza spodocephala parvoviridae sp</name>
    <dbReference type="NCBI Taxonomy" id="2794481"/>
    <lineage>
        <taxon>Viruses</taxon>
        <taxon>Monodnaviria</taxon>
        <taxon>Shotokuvirae</taxon>
        <taxon>Cossaviricota</taxon>
        <taxon>Quintoviricetes</taxon>
        <taxon>Piccovirales</taxon>
        <taxon>Parvoviridae</taxon>
    </lineage>
</organism>
<dbReference type="InterPro" id="IPR016184">
    <property type="entry name" value="Capsid/spike_ssDNA_virus"/>
</dbReference>